<sequence length="116" mass="12896">MECSRRRLEDRAFGLSRRRLVGDHGLGWVLATEHEADLRFGLIERHKAGGMVVLGTGLGILEREARVGDFDLRFAVKEVMFTGYRQMVGDEDGFGHGGGMMMLRLFLGRLVMGAGL</sequence>
<evidence type="ECO:0000313" key="2">
    <source>
        <dbReference type="Proteomes" id="UP001457282"/>
    </source>
</evidence>
<dbReference type="AlphaFoldDB" id="A0AAW1WYV0"/>
<dbReference type="EMBL" id="JBEDUW010000005">
    <property type="protein sequence ID" value="KAK9929215.1"/>
    <property type="molecule type" value="Genomic_DNA"/>
</dbReference>
<protein>
    <submittedName>
        <fullName evidence="1">Uncharacterized protein</fullName>
    </submittedName>
</protein>
<gene>
    <name evidence="1" type="ORF">M0R45_026321</name>
</gene>
<reference evidence="1 2" key="1">
    <citation type="journal article" date="2023" name="G3 (Bethesda)">
        <title>A chromosome-length genome assembly and annotation of blackberry (Rubus argutus, cv. 'Hillquist').</title>
        <authorList>
            <person name="Bruna T."/>
            <person name="Aryal R."/>
            <person name="Dudchenko O."/>
            <person name="Sargent D.J."/>
            <person name="Mead D."/>
            <person name="Buti M."/>
            <person name="Cavallini A."/>
            <person name="Hytonen T."/>
            <person name="Andres J."/>
            <person name="Pham M."/>
            <person name="Weisz D."/>
            <person name="Mascagni F."/>
            <person name="Usai G."/>
            <person name="Natali L."/>
            <person name="Bassil N."/>
            <person name="Fernandez G.E."/>
            <person name="Lomsadze A."/>
            <person name="Armour M."/>
            <person name="Olukolu B."/>
            <person name="Poorten T."/>
            <person name="Britton C."/>
            <person name="Davik J."/>
            <person name="Ashrafi H."/>
            <person name="Aiden E.L."/>
            <person name="Borodovsky M."/>
            <person name="Worthington M."/>
        </authorList>
    </citation>
    <scope>NUCLEOTIDE SEQUENCE [LARGE SCALE GENOMIC DNA]</scope>
    <source>
        <strain evidence="1">PI 553951</strain>
    </source>
</reference>
<dbReference type="Proteomes" id="UP001457282">
    <property type="component" value="Unassembled WGS sequence"/>
</dbReference>
<evidence type="ECO:0000313" key="1">
    <source>
        <dbReference type="EMBL" id="KAK9929215.1"/>
    </source>
</evidence>
<organism evidence="1 2">
    <name type="scientific">Rubus argutus</name>
    <name type="common">Southern blackberry</name>
    <dbReference type="NCBI Taxonomy" id="59490"/>
    <lineage>
        <taxon>Eukaryota</taxon>
        <taxon>Viridiplantae</taxon>
        <taxon>Streptophyta</taxon>
        <taxon>Embryophyta</taxon>
        <taxon>Tracheophyta</taxon>
        <taxon>Spermatophyta</taxon>
        <taxon>Magnoliopsida</taxon>
        <taxon>eudicotyledons</taxon>
        <taxon>Gunneridae</taxon>
        <taxon>Pentapetalae</taxon>
        <taxon>rosids</taxon>
        <taxon>fabids</taxon>
        <taxon>Rosales</taxon>
        <taxon>Rosaceae</taxon>
        <taxon>Rosoideae</taxon>
        <taxon>Rosoideae incertae sedis</taxon>
        <taxon>Rubus</taxon>
    </lineage>
</organism>
<proteinExistence type="predicted"/>
<accession>A0AAW1WYV0</accession>
<comment type="caution">
    <text evidence="1">The sequence shown here is derived from an EMBL/GenBank/DDBJ whole genome shotgun (WGS) entry which is preliminary data.</text>
</comment>
<name>A0AAW1WYV0_RUBAR</name>
<keyword evidence="2" id="KW-1185">Reference proteome</keyword>